<evidence type="ECO:0000313" key="4">
    <source>
        <dbReference type="EMBL" id="ADB15785.1"/>
    </source>
</evidence>
<keyword evidence="1" id="KW-0479">Metal-binding</keyword>
<dbReference type="GO" id="GO:0008270">
    <property type="term" value="F:zinc ion binding"/>
    <property type="evidence" value="ECO:0007669"/>
    <property type="project" value="InterPro"/>
</dbReference>
<dbReference type="AlphaFoldDB" id="D2R8G8"/>
<dbReference type="InterPro" id="IPR014905">
    <property type="entry name" value="HIRAN"/>
</dbReference>
<keyword evidence="5" id="KW-1185">Reference proteome</keyword>
<dbReference type="GO" id="GO:0003676">
    <property type="term" value="F:nucleic acid binding"/>
    <property type="evidence" value="ECO:0007669"/>
    <property type="project" value="InterPro"/>
</dbReference>
<evidence type="ECO:0000313" key="5">
    <source>
        <dbReference type="Proteomes" id="UP000001887"/>
    </source>
</evidence>
<evidence type="ECO:0000259" key="3">
    <source>
        <dbReference type="SMART" id="SM00910"/>
    </source>
</evidence>
<feature type="domain" description="HIRAN" evidence="3">
    <location>
        <begin position="409"/>
        <end position="495"/>
    </location>
</feature>
<dbReference type="Pfam" id="PF08797">
    <property type="entry name" value="HIRAN"/>
    <property type="match status" value="1"/>
</dbReference>
<dbReference type="Gene3D" id="3.30.70.2330">
    <property type="match status" value="1"/>
</dbReference>
<dbReference type="GO" id="GO:0016818">
    <property type="term" value="F:hydrolase activity, acting on acid anhydrides, in phosphorus-containing anhydrides"/>
    <property type="evidence" value="ECO:0007669"/>
    <property type="project" value="InterPro"/>
</dbReference>
<organism evidence="4 5">
    <name type="scientific">Pirellula staleyi (strain ATCC 27377 / DSM 6068 / ICPB 4128)</name>
    <name type="common">Pirella staleyi</name>
    <dbReference type="NCBI Taxonomy" id="530564"/>
    <lineage>
        <taxon>Bacteria</taxon>
        <taxon>Pseudomonadati</taxon>
        <taxon>Planctomycetota</taxon>
        <taxon>Planctomycetia</taxon>
        <taxon>Pirellulales</taxon>
        <taxon>Pirellulaceae</taxon>
        <taxon>Pirellula</taxon>
    </lineage>
</organism>
<proteinExistence type="predicted"/>
<dbReference type="Proteomes" id="UP000001887">
    <property type="component" value="Chromosome"/>
</dbReference>
<name>D2R8G8_PIRSD</name>
<accession>D2R8G8</accession>
<sequence>MSTMTTCICSFCEKVINFPQEMLRKRGKCPRCQQVVLLVDNREQSLDSELRTLWYYRWNQLLLGMRMVGPIEDIDFLRLVQSGQITSSVEVMSPELTKGQWAPLSAIKLSVIEQNVQQRLAEQSRIQRNFIKRQQADAENRGKLQRAIRSALESGGLSTNHRKSIEEFGLAAGIPAHEIANYIAQQSNSLVREVFEDALSDGLLDQAEEQKIGQLAVALGVTLSFNADDRRRIVLCKLAHQIDHGSFQPATEILVPFKLAAKETALASTQVTWHEIVSLKKPQGIPLGGGFFLKHGGAGNAYLTTKQVSMVGALQSQKLGLSSVQRATRYVDGVFLNRSTGKSIFLEFDSLTEAGGSFALLLEYACSGDPVLGFDPTHQFVPQVVDAESIDVPEPSFSLDSPSSEPKYTFRVVGDHVGTRSHFIQQLQVGDPVLLIREPDNPFDACAVAVYDAQRRQLGYLKREVAEWFTHILSRQQVTSMVHAFTAAGSLVVGVYY</sequence>
<dbReference type="HOGENOM" id="CLU_548413_0_0_0"/>
<gene>
    <name evidence="4" type="ordered locus">Psta_1102</name>
</gene>
<keyword evidence="2" id="KW-0378">Hydrolase</keyword>
<evidence type="ECO:0000256" key="2">
    <source>
        <dbReference type="ARBA" id="ARBA00022801"/>
    </source>
</evidence>
<protein>
    <submittedName>
        <fullName evidence="4">HIRAN domain protein</fullName>
    </submittedName>
</protein>
<dbReference type="KEGG" id="psl:Psta_1102"/>
<evidence type="ECO:0000256" key="1">
    <source>
        <dbReference type="ARBA" id="ARBA00022723"/>
    </source>
</evidence>
<dbReference type="SMART" id="SM00910">
    <property type="entry name" value="HIRAN"/>
    <property type="match status" value="1"/>
</dbReference>
<dbReference type="EMBL" id="CP001848">
    <property type="protein sequence ID" value="ADB15785.1"/>
    <property type="molecule type" value="Genomic_DNA"/>
</dbReference>
<dbReference type="STRING" id="530564.Psta_1102"/>
<reference evidence="4 5" key="1">
    <citation type="journal article" date="2009" name="Stand. Genomic Sci.">
        <title>Complete genome sequence of Pirellula staleyi type strain (ATCC 27377).</title>
        <authorList>
            <person name="Clum A."/>
            <person name="Tindall B.J."/>
            <person name="Sikorski J."/>
            <person name="Ivanova N."/>
            <person name="Mavrommatis K."/>
            <person name="Lucas S."/>
            <person name="Glavina del Rio T."/>
            <person name="Nolan M."/>
            <person name="Chen F."/>
            <person name="Tice H."/>
            <person name="Pitluck S."/>
            <person name="Cheng J.F."/>
            <person name="Chertkov O."/>
            <person name="Brettin T."/>
            <person name="Han C."/>
            <person name="Detter J.C."/>
            <person name="Kuske C."/>
            <person name="Bruce D."/>
            <person name="Goodwin L."/>
            <person name="Ovchinikova G."/>
            <person name="Pati A."/>
            <person name="Mikhailova N."/>
            <person name="Chen A."/>
            <person name="Palaniappan K."/>
            <person name="Land M."/>
            <person name="Hauser L."/>
            <person name="Chang Y.J."/>
            <person name="Jeffries C.D."/>
            <person name="Chain P."/>
            <person name="Rohde M."/>
            <person name="Goker M."/>
            <person name="Bristow J."/>
            <person name="Eisen J.A."/>
            <person name="Markowitz V."/>
            <person name="Hugenholtz P."/>
            <person name="Kyrpides N.C."/>
            <person name="Klenk H.P."/>
            <person name="Lapidus A."/>
        </authorList>
    </citation>
    <scope>NUCLEOTIDE SEQUENCE [LARGE SCALE GENOMIC DNA]</scope>
    <source>
        <strain evidence="5">ATCC 27377 / DSM 6068 / ICPB 4128</strain>
    </source>
</reference>